<protein>
    <submittedName>
        <fullName evidence="13">TonB-dependent receptor</fullName>
    </submittedName>
</protein>
<dbReference type="Gene3D" id="2.40.170.20">
    <property type="entry name" value="TonB-dependent receptor, beta-barrel domain"/>
    <property type="match status" value="1"/>
</dbReference>
<dbReference type="RefSeq" id="WP_197612714.1">
    <property type="nucleotide sequence ID" value="NZ_JAHWBK010000001.1"/>
</dbReference>
<dbReference type="InterPro" id="IPR012910">
    <property type="entry name" value="Plug_dom"/>
</dbReference>
<evidence type="ECO:0000256" key="9">
    <source>
        <dbReference type="RuleBase" id="RU003357"/>
    </source>
</evidence>
<keyword evidence="3 8" id="KW-1134">Transmembrane beta strand</keyword>
<keyword evidence="10" id="KW-0732">Signal</keyword>
<evidence type="ECO:0000259" key="12">
    <source>
        <dbReference type="Pfam" id="PF07715"/>
    </source>
</evidence>
<proteinExistence type="inferred from homology"/>
<organism evidence="13 14">
    <name type="scientific">Stenotrophomonas riyadhensis</name>
    <dbReference type="NCBI Taxonomy" id="2859893"/>
    <lineage>
        <taxon>Bacteria</taxon>
        <taxon>Pseudomonadati</taxon>
        <taxon>Pseudomonadota</taxon>
        <taxon>Gammaproteobacteria</taxon>
        <taxon>Lysobacterales</taxon>
        <taxon>Lysobacteraceae</taxon>
        <taxon>Stenotrophomonas</taxon>
    </lineage>
</organism>
<reference evidence="13 14" key="1">
    <citation type="submission" date="2021-07" db="EMBL/GenBank/DDBJ databases">
        <title>Clinical implication of Pseudomonas aeruginosa: further insight on the antimicrobial resistance.</title>
        <authorList>
            <person name="Macori G."/>
            <person name="Fanning S."/>
            <person name="Alqahtani A."/>
        </authorList>
    </citation>
    <scope>NUCLEOTIDE SEQUENCE [LARGE SCALE GENOMIC DNA]</scope>
    <source>
        <strain evidence="13 14">CFS3442</strain>
    </source>
</reference>
<feature type="signal peptide" evidence="10">
    <location>
        <begin position="1"/>
        <end position="27"/>
    </location>
</feature>
<dbReference type="Pfam" id="PF07715">
    <property type="entry name" value="Plug"/>
    <property type="match status" value="1"/>
</dbReference>
<evidence type="ECO:0000256" key="3">
    <source>
        <dbReference type="ARBA" id="ARBA00022452"/>
    </source>
</evidence>
<evidence type="ECO:0000256" key="5">
    <source>
        <dbReference type="ARBA" id="ARBA00023077"/>
    </source>
</evidence>
<dbReference type="PANTHER" id="PTHR47234:SF2">
    <property type="entry name" value="TONB-DEPENDENT RECEPTOR"/>
    <property type="match status" value="1"/>
</dbReference>
<evidence type="ECO:0000313" key="13">
    <source>
        <dbReference type="EMBL" id="MCV0323047.1"/>
    </source>
</evidence>
<sequence length="965" mass="105778">MKLKSSQLRDAVVIALVAGATTATAHAQEATNLDRIEVTGSRIRQVDTETAQPVLSISRAAIEKSGFKSVADVLQNISAAGSPAISRSQPLSSGEAVGGFYIDLRNLGAQRTLVLVDGKRLGASVSGLQDVSQIPSAIVERIDVLKDGASSIYGSDAMAGVINIITRKNFEGLEANAYIGQYGEGDGQKSSYDFVAGFKGDRGSITIGAEYAEEKEVWARDRWFSKYGKTSFHPDDPSNWTPVSQWGQVFDASKSKSPKLTLNRGGDPRNINDYHPTDLTPITGDVSNSNEQMHLLTPTKRRSVFANVQYDLTDNVRFVSDLLYTRRESVAQVAGYPLQSTDYADLGATWSKDSYYNPFGKDMAYIRRGWEVPRVSNNKLTTFRFSGALQGSFQFNDKYFDWEAGYLYQNSENNQSQTGNYNVLAATAATGESFFNPASGRVECGSAAGLTAGTNPAYGPGPGGCVPWNPAIPYGRSGDGGLTGNPELQQFLFPTTHNTGETTMTSYYANIAGSLFTLPAGDLGFALGYEYREQKGNFNPDALSQSGYSTDLAAGPTKGKYDVNEVYLELNVPVLADLPGAKELSFNAATRYSKYSTFGNTTNSKFGLKWKPIDELLVRATWAEGFRAPTIADLYGGSSQSFEGFTDPCDTNFGSAASNPATAARCAQDIANAATFRQLRQGYVPAGGPGEQSPVPFVSGSNPNLTPETSTSKTVGLVWSPSFVSGLNMSLDWWSIKIENTIVDDEPDDQLNDCYVLGIAERCNTFTRDKVGGYINKLSYGSRNAGYVETEGYDFDVAYRFETSAWGTFNMNLQNTYVTKNVLKTTNDDSPLQIYNGFASKNQANFRLRSNLTVGWEYADWGVTWGTRYYSSLKERCYFDNECSIPDFGSPDTVHDFRMNKRGSTMFHDVQVSWNAPWNATIAVGARNVFDHYGPQMYSTPKSQYSYYGGYDIGRFVYMQYKQKF</sequence>
<dbReference type="Proteomes" id="UP001208054">
    <property type="component" value="Unassembled WGS sequence"/>
</dbReference>
<evidence type="ECO:0000259" key="11">
    <source>
        <dbReference type="Pfam" id="PF00593"/>
    </source>
</evidence>
<accession>A0ABT2XAU2</accession>
<keyword evidence="5 9" id="KW-0798">TonB box</keyword>
<name>A0ABT2XAU2_9GAMM</name>
<feature type="domain" description="TonB-dependent receptor plug" evidence="12">
    <location>
        <begin position="49"/>
        <end position="161"/>
    </location>
</feature>
<keyword evidence="6 8" id="KW-0472">Membrane</keyword>
<feature type="domain" description="TonB-dependent receptor-like beta-barrel" evidence="11">
    <location>
        <begin position="345"/>
        <end position="929"/>
    </location>
</feature>
<evidence type="ECO:0000256" key="10">
    <source>
        <dbReference type="SAM" id="SignalP"/>
    </source>
</evidence>
<evidence type="ECO:0000256" key="8">
    <source>
        <dbReference type="PROSITE-ProRule" id="PRU01360"/>
    </source>
</evidence>
<evidence type="ECO:0000256" key="6">
    <source>
        <dbReference type="ARBA" id="ARBA00023136"/>
    </source>
</evidence>
<dbReference type="EMBL" id="JAHWBK010000001">
    <property type="protein sequence ID" value="MCV0323047.1"/>
    <property type="molecule type" value="Genomic_DNA"/>
</dbReference>
<comment type="subcellular location">
    <subcellularLocation>
        <location evidence="1 8">Cell outer membrane</location>
        <topology evidence="1 8">Multi-pass membrane protein</topology>
    </subcellularLocation>
</comment>
<keyword evidence="13" id="KW-0675">Receptor</keyword>
<dbReference type="CDD" id="cd01347">
    <property type="entry name" value="ligand_gated_channel"/>
    <property type="match status" value="1"/>
</dbReference>
<feature type="chain" id="PRO_5046349902" evidence="10">
    <location>
        <begin position="28"/>
        <end position="965"/>
    </location>
</feature>
<gene>
    <name evidence="13" type="ORF">KYJ44_01840</name>
</gene>
<dbReference type="Pfam" id="PF00593">
    <property type="entry name" value="TonB_dep_Rec_b-barrel"/>
    <property type="match status" value="1"/>
</dbReference>
<dbReference type="Gene3D" id="2.170.130.10">
    <property type="entry name" value="TonB-dependent receptor, plug domain"/>
    <property type="match status" value="1"/>
</dbReference>
<dbReference type="SUPFAM" id="SSF56935">
    <property type="entry name" value="Porins"/>
    <property type="match status" value="1"/>
</dbReference>
<keyword evidence="14" id="KW-1185">Reference proteome</keyword>
<comment type="similarity">
    <text evidence="8 9">Belongs to the TonB-dependent receptor family.</text>
</comment>
<keyword evidence="2 8" id="KW-0813">Transport</keyword>
<dbReference type="PROSITE" id="PS52016">
    <property type="entry name" value="TONB_DEPENDENT_REC_3"/>
    <property type="match status" value="1"/>
</dbReference>
<evidence type="ECO:0000256" key="4">
    <source>
        <dbReference type="ARBA" id="ARBA00022692"/>
    </source>
</evidence>
<evidence type="ECO:0000256" key="7">
    <source>
        <dbReference type="ARBA" id="ARBA00023237"/>
    </source>
</evidence>
<keyword evidence="7 8" id="KW-0998">Cell outer membrane</keyword>
<dbReference type="PANTHER" id="PTHR47234">
    <property type="match status" value="1"/>
</dbReference>
<keyword evidence="4 8" id="KW-0812">Transmembrane</keyword>
<dbReference type="InterPro" id="IPR000531">
    <property type="entry name" value="Beta-barrel_TonB"/>
</dbReference>
<evidence type="ECO:0000256" key="1">
    <source>
        <dbReference type="ARBA" id="ARBA00004571"/>
    </source>
</evidence>
<dbReference type="InterPro" id="IPR037066">
    <property type="entry name" value="Plug_dom_sf"/>
</dbReference>
<dbReference type="InterPro" id="IPR039426">
    <property type="entry name" value="TonB-dep_rcpt-like"/>
</dbReference>
<evidence type="ECO:0000256" key="2">
    <source>
        <dbReference type="ARBA" id="ARBA00022448"/>
    </source>
</evidence>
<evidence type="ECO:0000313" key="14">
    <source>
        <dbReference type="Proteomes" id="UP001208054"/>
    </source>
</evidence>
<comment type="caution">
    <text evidence="13">The sequence shown here is derived from an EMBL/GenBank/DDBJ whole genome shotgun (WGS) entry which is preliminary data.</text>
</comment>
<dbReference type="InterPro" id="IPR036942">
    <property type="entry name" value="Beta-barrel_TonB_sf"/>
</dbReference>